<dbReference type="SUPFAM" id="SSF51735">
    <property type="entry name" value="NAD(P)-binding Rossmann-fold domains"/>
    <property type="match status" value="2"/>
</dbReference>
<evidence type="ECO:0000259" key="3">
    <source>
        <dbReference type="Pfam" id="PF02719"/>
    </source>
</evidence>
<gene>
    <name evidence="4" type="ORF">F900_03157</name>
</gene>
<feature type="transmembrane region" description="Helical" evidence="2">
    <location>
        <begin position="82"/>
        <end position="101"/>
    </location>
</feature>
<feature type="transmembrane region" description="Helical" evidence="2">
    <location>
        <begin position="107"/>
        <end position="127"/>
    </location>
</feature>
<dbReference type="InterPro" id="IPR003869">
    <property type="entry name" value="Polysac_CapD-like"/>
</dbReference>
<dbReference type="InterPro" id="IPR036291">
    <property type="entry name" value="NAD(P)-bd_dom_sf"/>
</dbReference>
<accession>N9N6Z1</accession>
<dbReference type="PATRIC" id="fig|1217705.3.peg.3064"/>
<comment type="similarity">
    <text evidence="1">Belongs to the polysaccharide synthase family.</text>
</comment>
<evidence type="ECO:0000256" key="1">
    <source>
        <dbReference type="ARBA" id="ARBA00007430"/>
    </source>
</evidence>
<dbReference type="Proteomes" id="UP000013248">
    <property type="component" value="Unassembled WGS sequence"/>
</dbReference>
<feature type="domain" description="Polysaccharide biosynthesis protein CapD-like" evidence="3">
    <location>
        <begin position="286"/>
        <end position="573"/>
    </location>
</feature>
<dbReference type="PANTHER" id="PTHR43318:SF1">
    <property type="entry name" value="POLYSACCHARIDE BIOSYNTHESIS PROTEIN EPSC-RELATED"/>
    <property type="match status" value="1"/>
</dbReference>
<sequence>MKKIIYQLASAPRLAKQALLVFLDLFAFPVILWLCYVIRLFDLGAEVVPGLNHGVILITFFSIISLLLTGVYHFIVRTFDEVFIVKLAFAVCSMMIILYGINAFSHAYIPMSIPFMFGFMMFAWIWCSRAFIRFIVKATLHTHGGCKRVAIYGAGDAGQQIAAALHRSDDHTPVFFIDDKVSLQDQIVGGLKVYSTAKALRNFKKYKIDEILLALPSVGRVRKSEIIQQLEPAFVKVTELPGLTKLVDGDIRVSDIREVDIIDLLGRDPVPPIAHLLAKNIQNKIVMVTGAGGSIGSELCRQIIKNQPKMLVLYELTEFALYDIDKELRQTASCDIIPILGTVQDQQKLERIIEQYHVQTVYHAAAYKHVPLVECNPIAGLKNNAIGTANSLNAAVKKGVETFVLISTDKAVRPTNVMGASKRMAELYCQAVAETKPNTQISIVRFGNVLGSSGSVVPLFRQQIAKGGPITVTHPDVTRYFMTIPEASQLVIQAGALGSGGDVFLLDMGEPVRIQDLARQMIALSGLKVREANTTDGDIEIAYSGLRPGEKLYEELLIDQDNTGYTEHTRILRSFEKHYPLQEIQSVFSRINQMTAVDHDVDWALSQLEYYVDGYKRSGEVRVN</sequence>
<feature type="transmembrane region" description="Helical" evidence="2">
    <location>
        <begin position="21"/>
        <end position="41"/>
    </location>
</feature>
<feature type="transmembrane region" description="Helical" evidence="2">
    <location>
        <begin position="53"/>
        <end position="75"/>
    </location>
</feature>
<evidence type="ECO:0000256" key="2">
    <source>
        <dbReference type="SAM" id="Phobius"/>
    </source>
</evidence>
<dbReference type="HOGENOM" id="CLU_013560_6_2_6"/>
<organism evidence="4 5">
    <name type="scientific">Acinetobacter modestus</name>
    <dbReference type="NCBI Taxonomy" id="1776740"/>
    <lineage>
        <taxon>Bacteria</taxon>
        <taxon>Pseudomonadati</taxon>
        <taxon>Pseudomonadota</taxon>
        <taxon>Gammaproteobacteria</taxon>
        <taxon>Moraxellales</taxon>
        <taxon>Moraxellaceae</taxon>
        <taxon>Acinetobacter</taxon>
    </lineage>
</organism>
<dbReference type="Pfam" id="PF13727">
    <property type="entry name" value="CoA_binding_3"/>
    <property type="match status" value="1"/>
</dbReference>
<comment type="caution">
    <text evidence="4">The sequence shown here is derived from an EMBL/GenBank/DDBJ whole genome shotgun (WGS) entry which is preliminary data.</text>
</comment>
<dbReference type="RefSeq" id="WP_005218922.1">
    <property type="nucleotide sequence ID" value="NZ_KB850089.1"/>
</dbReference>
<reference evidence="4 5" key="1">
    <citation type="submission" date="2013-02" db="EMBL/GenBank/DDBJ databases">
        <title>The Genome Sequence of Acinetobacter sp. ANC 3862.</title>
        <authorList>
            <consortium name="The Broad Institute Genome Sequencing Platform"/>
            <consortium name="The Broad Institute Genome Sequencing Center for Infectious Disease"/>
            <person name="Cerqueira G."/>
            <person name="Feldgarden M."/>
            <person name="Courvalin P."/>
            <person name="Perichon B."/>
            <person name="Grillot-Courvalin C."/>
            <person name="Clermont D."/>
            <person name="Rocha E."/>
            <person name="Yoon E.-J."/>
            <person name="Nemec A."/>
            <person name="Walker B."/>
            <person name="Young S.K."/>
            <person name="Zeng Q."/>
            <person name="Gargeya S."/>
            <person name="Fitzgerald M."/>
            <person name="Haas B."/>
            <person name="Abouelleil A."/>
            <person name="Alvarado L."/>
            <person name="Arachchi H.M."/>
            <person name="Berlin A.M."/>
            <person name="Chapman S.B."/>
            <person name="Dewar J."/>
            <person name="Goldberg J."/>
            <person name="Griggs A."/>
            <person name="Gujja S."/>
            <person name="Hansen M."/>
            <person name="Howarth C."/>
            <person name="Imamovic A."/>
            <person name="Larimer J."/>
            <person name="McCowan C."/>
            <person name="Murphy C."/>
            <person name="Neiman D."/>
            <person name="Pearson M."/>
            <person name="Priest M."/>
            <person name="Roberts A."/>
            <person name="Saif S."/>
            <person name="Shea T."/>
            <person name="Sisk P."/>
            <person name="Sykes S."/>
            <person name="Wortman J."/>
            <person name="Nusbaum C."/>
            <person name="Birren B."/>
        </authorList>
    </citation>
    <scope>NUCLEOTIDE SEQUENCE [LARGE SCALE GENOMIC DNA]</scope>
    <source>
        <strain evidence="4 5">ANC 3862</strain>
    </source>
</reference>
<dbReference type="CDD" id="cd05237">
    <property type="entry name" value="UDP_invert_4-6DH_SDR_e"/>
    <property type="match status" value="1"/>
</dbReference>
<keyword evidence="2" id="KW-0812">Transmembrane</keyword>
<dbReference type="AlphaFoldDB" id="N9N6Z1"/>
<dbReference type="InterPro" id="IPR051203">
    <property type="entry name" value="Polysaccharide_Synthase-Rel"/>
</dbReference>
<dbReference type="PANTHER" id="PTHR43318">
    <property type="entry name" value="UDP-N-ACETYLGLUCOSAMINE 4,6-DEHYDRATASE"/>
    <property type="match status" value="1"/>
</dbReference>
<dbReference type="EMBL" id="APRP01000032">
    <property type="protein sequence ID" value="ENW98556.1"/>
    <property type="molecule type" value="Genomic_DNA"/>
</dbReference>
<evidence type="ECO:0000313" key="5">
    <source>
        <dbReference type="Proteomes" id="UP000013248"/>
    </source>
</evidence>
<dbReference type="STRING" id="1217705.F900_03157"/>
<keyword evidence="2" id="KW-1133">Transmembrane helix</keyword>
<proteinExistence type="inferred from homology"/>
<keyword evidence="2" id="KW-0472">Membrane</keyword>
<protein>
    <recommendedName>
        <fullName evidence="3">Polysaccharide biosynthesis protein CapD-like domain-containing protein</fullName>
    </recommendedName>
</protein>
<dbReference type="Pfam" id="PF02719">
    <property type="entry name" value="Polysacc_synt_2"/>
    <property type="match status" value="1"/>
</dbReference>
<name>N9N6Z1_9GAMM</name>
<evidence type="ECO:0000313" key="4">
    <source>
        <dbReference type="EMBL" id="ENW98556.1"/>
    </source>
</evidence>
<dbReference type="Gene3D" id="3.40.50.720">
    <property type="entry name" value="NAD(P)-binding Rossmann-like Domain"/>
    <property type="match status" value="2"/>
</dbReference>
<dbReference type="eggNOG" id="COG1086">
    <property type="taxonomic scope" value="Bacteria"/>
</dbReference>